<comment type="subcellular location">
    <subcellularLocation>
        <location evidence="1">Nucleus</location>
    </subcellularLocation>
</comment>
<dbReference type="Pfam" id="PF00249">
    <property type="entry name" value="Myb_DNA-binding"/>
    <property type="match status" value="2"/>
</dbReference>
<feature type="domain" description="Myb-like" evidence="7">
    <location>
        <begin position="380"/>
        <end position="436"/>
    </location>
</feature>
<keyword evidence="4" id="KW-0804">Transcription</keyword>
<feature type="domain" description="Myb-like" evidence="7">
    <location>
        <begin position="490"/>
        <end position="542"/>
    </location>
</feature>
<feature type="compositionally biased region" description="Basic residues" evidence="6">
    <location>
        <begin position="694"/>
        <end position="707"/>
    </location>
</feature>
<dbReference type="CDD" id="cd00167">
    <property type="entry name" value="SANT"/>
    <property type="match status" value="4"/>
</dbReference>
<feature type="domain" description="HTH myb-type" evidence="8">
    <location>
        <begin position="380"/>
        <end position="436"/>
    </location>
</feature>
<dbReference type="PROSITE" id="PS50090">
    <property type="entry name" value="MYB_LIKE"/>
    <property type="match status" value="5"/>
</dbReference>
<dbReference type="PROSITE" id="PS51294">
    <property type="entry name" value="HTH_MYB"/>
    <property type="match status" value="4"/>
</dbReference>
<feature type="compositionally biased region" description="Acidic residues" evidence="6">
    <location>
        <begin position="43"/>
        <end position="56"/>
    </location>
</feature>
<evidence type="ECO:0000256" key="6">
    <source>
        <dbReference type="SAM" id="MobiDB-lite"/>
    </source>
</evidence>
<dbReference type="GO" id="GO:0001006">
    <property type="term" value="F:RNA polymerase III type 3 promoter sequence-specific DNA binding"/>
    <property type="evidence" value="ECO:0007669"/>
    <property type="project" value="TreeGrafter"/>
</dbReference>
<dbReference type="GO" id="GO:0005634">
    <property type="term" value="C:nucleus"/>
    <property type="evidence" value="ECO:0007669"/>
    <property type="project" value="UniProtKB-SubCell"/>
</dbReference>
<feature type="region of interest" description="Disordered" evidence="6">
    <location>
        <begin position="1"/>
        <end position="23"/>
    </location>
</feature>
<dbReference type="GO" id="GO:0042796">
    <property type="term" value="P:snRNA transcription by RNA polymerase III"/>
    <property type="evidence" value="ECO:0007669"/>
    <property type="project" value="TreeGrafter"/>
</dbReference>
<feature type="compositionally biased region" description="Acidic residues" evidence="6">
    <location>
        <begin position="13"/>
        <end position="23"/>
    </location>
</feature>
<evidence type="ECO:0000313" key="10">
    <source>
        <dbReference type="Proteomes" id="UP001457282"/>
    </source>
</evidence>
<dbReference type="GO" id="GO:0042795">
    <property type="term" value="P:snRNA transcription by RNA polymerase II"/>
    <property type="evidence" value="ECO:0007669"/>
    <property type="project" value="TreeGrafter"/>
</dbReference>
<sequence length="770" mass="88895">MYPRTENEKEEVSCCEEEEDDKDFNEDMEALRRACMLTGRDPDDIDKEEEDDDDEGFNEDLEALRRACMLTGRDPSDIDKDDDTDEDLELLNKIKSQFSDSLTCKPLSLSTLPPATVCNDYQTLLAIRKRFAAYDKDTRDKSAEQIDLSCFNEEISTTDTEEGQPSTSENSGLFPKSALTFLDAINKNRACQKFLQSKQIHIQAKIEENKKIKQRVKILRDFQLHCKRRTGEALSQKKDPRVQLILTKRPREDSIKPPHDDEDGAMSYGQEENSHVAYYRMMALKKVRDRKNWSEVEKKDLQKGIRQQFQEMVLQSSYSEIQDSNNDDIDKILCSIKDVEITPYSLREFLPKVNWQQLAAMYVPSRSGEECKARWLNWEDPLINHEPWTVDEDKNILELVQEKGVNDWIDIAAALLVRKGTNRTPFQCLARYQRSLNASILKHEWTKDDDAKLGSAVEAFGEGDWQSVASSLEGRTGTQCSNRWKKALHPRRTRKGKWTREEDTLLTVAQMLFGGSKNWNKISQFVPGPTQAQCRDRFVNSLEPSLKFGEWTEEEDSMLRAAIAEHGHCWSKVSSCVPQRTDNMCWRRWKVLFPQQVLFLKQEKRIRNSALIRNFVDREEERPSLGPNDFLLPDDTSTHPGKTGRGSQYGKKKNVFSNCQVPKRHKNYGQICSDHEQVHNSNEVETCDGDDASKKKKKDLKQHHRRHNGTEATQVSQVVAPITKEHDAHKEPLEMSCSYQIIVTSDWDDTIASFLHKVKRRKLEVADCSV</sequence>
<dbReference type="InterPro" id="IPR017930">
    <property type="entry name" value="Myb_dom"/>
</dbReference>
<dbReference type="EMBL" id="JBEDUW010000005">
    <property type="protein sequence ID" value="KAK9929566.1"/>
    <property type="molecule type" value="Genomic_DNA"/>
</dbReference>
<proteinExistence type="predicted"/>
<dbReference type="PANTHER" id="PTHR46621:SF1">
    <property type="entry name" value="SNRNA-ACTIVATING PROTEIN COMPLEX SUBUNIT 4"/>
    <property type="match status" value="1"/>
</dbReference>
<feature type="region of interest" description="Disordered" evidence="6">
    <location>
        <begin position="37"/>
        <end position="56"/>
    </location>
</feature>
<evidence type="ECO:0000256" key="4">
    <source>
        <dbReference type="ARBA" id="ARBA00023163"/>
    </source>
</evidence>
<feature type="compositionally biased region" description="Basic and acidic residues" evidence="6">
    <location>
        <begin position="1"/>
        <end position="12"/>
    </location>
</feature>
<dbReference type="SMART" id="SM00717">
    <property type="entry name" value="SANT"/>
    <property type="match status" value="5"/>
</dbReference>
<evidence type="ECO:0000259" key="8">
    <source>
        <dbReference type="PROSITE" id="PS51294"/>
    </source>
</evidence>
<dbReference type="GO" id="GO:0019185">
    <property type="term" value="C:snRNA-activating protein complex"/>
    <property type="evidence" value="ECO:0007669"/>
    <property type="project" value="TreeGrafter"/>
</dbReference>
<dbReference type="PANTHER" id="PTHR46621">
    <property type="entry name" value="SNRNA-ACTIVATING PROTEIN COMPLEX SUBUNIT 4"/>
    <property type="match status" value="1"/>
</dbReference>
<feature type="domain" description="Myb-like" evidence="7">
    <location>
        <begin position="437"/>
        <end position="488"/>
    </location>
</feature>
<dbReference type="Pfam" id="PF13921">
    <property type="entry name" value="Myb_DNA-bind_6"/>
    <property type="match status" value="1"/>
</dbReference>
<keyword evidence="2" id="KW-0805">Transcription regulation</keyword>
<evidence type="ECO:0000256" key="1">
    <source>
        <dbReference type="ARBA" id="ARBA00004123"/>
    </source>
</evidence>
<evidence type="ECO:0000313" key="9">
    <source>
        <dbReference type="EMBL" id="KAK9929566.1"/>
    </source>
</evidence>
<keyword evidence="3" id="KW-0238">DNA-binding</keyword>
<feature type="domain" description="Myb-like" evidence="7">
    <location>
        <begin position="285"/>
        <end position="379"/>
    </location>
</feature>
<dbReference type="InterPro" id="IPR051575">
    <property type="entry name" value="Myb-like_DNA-bd"/>
</dbReference>
<evidence type="ECO:0000256" key="5">
    <source>
        <dbReference type="ARBA" id="ARBA00023242"/>
    </source>
</evidence>
<evidence type="ECO:0000256" key="2">
    <source>
        <dbReference type="ARBA" id="ARBA00023015"/>
    </source>
</evidence>
<reference evidence="9 10" key="1">
    <citation type="journal article" date="2023" name="G3 (Bethesda)">
        <title>A chromosome-length genome assembly and annotation of blackberry (Rubus argutus, cv. 'Hillquist').</title>
        <authorList>
            <person name="Bruna T."/>
            <person name="Aryal R."/>
            <person name="Dudchenko O."/>
            <person name="Sargent D.J."/>
            <person name="Mead D."/>
            <person name="Buti M."/>
            <person name="Cavallini A."/>
            <person name="Hytonen T."/>
            <person name="Andres J."/>
            <person name="Pham M."/>
            <person name="Weisz D."/>
            <person name="Mascagni F."/>
            <person name="Usai G."/>
            <person name="Natali L."/>
            <person name="Bassil N."/>
            <person name="Fernandez G.E."/>
            <person name="Lomsadze A."/>
            <person name="Armour M."/>
            <person name="Olukolu B."/>
            <person name="Poorten T."/>
            <person name="Britton C."/>
            <person name="Davik J."/>
            <person name="Ashrafi H."/>
            <person name="Aiden E.L."/>
            <person name="Borodovsky M."/>
            <person name="Worthington M."/>
        </authorList>
    </citation>
    <scope>NUCLEOTIDE SEQUENCE [LARGE SCALE GENOMIC DNA]</scope>
    <source>
        <strain evidence="9">PI 553951</strain>
    </source>
</reference>
<feature type="domain" description="HTH myb-type" evidence="8">
    <location>
        <begin position="494"/>
        <end position="537"/>
    </location>
</feature>
<name>A0AAW1WY92_RUBAR</name>
<feature type="region of interest" description="Disordered" evidence="6">
    <location>
        <begin position="683"/>
        <end position="712"/>
    </location>
</feature>
<dbReference type="SUPFAM" id="SSF46689">
    <property type="entry name" value="Homeodomain-like"/>
    <property type="match status" value="3"/>
</dbReference>
<feature type="domain" description="Myb-like" evidence="7">
    <location>
        <begin position="543"/>
        <end position="593"/>
    </location>
</feature>
<evidence type="ECO:0000259" key="7">
    <source>
        <dbReference type="PROSITE" id="PS50090"/>
    </source>
</evidence>
<dbReference type="Gene3D" id="1.10.10.60">
    <property type="entry name" value="Homeodomain-like"/>
    <property type="match status" value="5"/>
</dbReference>
<feature type="domain" description="HTH myb-type" evidence="8">
    <location>
        <begin position="543"/>
        <end position="597"/>
    </location>
</feature>
<dbReference type="Proteomes" id="UP001457282">
    <property type="component" value="Unassembled WGS sequence"/>
</dbReference>
<dbReference type="InterPro" id="IPR009057">
    <property type="entry name" value="Homeodomain-like_sf"/>
</dbReference>
<dbReference type="InterPro" id="IPR001005">
    <property type="entry name" value="SANT/Myb"/>
</dbReference>
<gene>
    <name evidence="9" type="ORF">M0R45_026660</name>
</gene>
<feature type="domain" description="HTH myb-type" evidence="8">
    <location>
        <begin position="437"/>
        <end position="492"/>
    </location>
</feature>
<accession>A0AAW1WY92</accession>
<comment type="caution">
    <text evidence="9">The sequence shown here is derived from an EMBL/GenBank/DDBJ whole genome shotgun (WGS) entry which is preliminary data.</text>
</comment>
<evidence type="ECO:0000256" key="3">
    <source>
        <dbReference type="ARBA" id="ARBA00023125"/>
    </source>
</evidence>
<keyword evidence="5" id="KW-0539">Nucleus</keyword>
<organism evidence="9 10">
    <name type="scientific">Rubus argutus</name>
    <name type="common">Southern blackberry</name>
    <dbReference type="NCBI Taxonomy" id="59490"/>
    <lineage>
        <taxon>Eukaryota</taxon>
        <taxon>Viridiplantae</taxon>
        <taxon>Streptophyta</taxon>
        <taxon>Embryophyta</taxon>
        <taxon>Tracheophyta</taxon>
        <taxon>Spermatophyta</taxon>
        <taxon>Magnoliopsida</taxon>
        <taxon>eudicotyledons</taxon>
        <taxon>Gunneridae</taxon>
        <taxon>Pentapetalae</taxon>
        <taxon>rosids</taxon>
        <taxon>fabids</taxon>
        <taxon>Rosales</taxon>
        <taxon>Rosaceae</taxon>
        <taxon>Rosoideae</taxon>
        <taxon>Rosoideae incertae sedis</taxon>
        <taxon>Rubus</taxon>
    </lineage>
</organism>
<protein>
    <submittedName>
        <fullName evidence="9">Uncharacterized protein</fullName>
    </submittedName>
</protein>
<feature type="region of interest" description="Disordered" evidence="6">
    <location>
        <begin position="621"/>
        <end position="654"/>
    </location>
</feature>
<keyword evidence="10" id="KW-1185">Reference proteome</keyword>
<dbReference type="AlphaFoldDB" id="A0AAW1WY92"/>
<dbReference type="GO" id="GO:0000978">
    <property type="term" value="F:RNA polymerase II cis-regulatory region sequence-specific DNA binding"/>
    <property type="evidence" value="ECO:0007669"/>
    <property type="project" value="TreeGrafter"/>
</dbReference>